<dbReference type="EMBL" id="BQNB010019437">
    <property type="protein sequence ID" value="GJT85311.1"/>
    <property type="molecule type" value="Genomic_DNA"/>
</dbReference>
<comment type="caution">
    <text evidence="4">The sequence shown here is derived from an EMBL/GenBank/DDBJ whole genome shotgun (WGS) entry which is preliminary data.</text>
</comment>
<dbReference type="InterPro" id="IPR001878">
    <property type="entry name" value="Znf_CCHC"/>
</dbReference>
<keyword evidence="1" id="KW-0862">Zinc</keyword>
<evidence type="ECO:0000256" key="1">
    <source>
        <dbReference type="PROSITE-ProRule" id="PRU00047"/>
    </source>
</evidence>
<organism evidence="4 5">
    <name type="scientific">Tanacetum coccineum</name>
    <dbReference type="NCBI Taxonomy" id="301880"/>
    <lineage>
        <taxon>Eukaryota</taxon>
        <taxon>Viridiplantae</taxon>
        <taxon>Streptophyta</taxon>
        <taxon>Embryophyta</taxon>
        <taxon>Tracheophyta</taxon>
        <taxon>Spermatophyta</taxon>
        <taxon>Magnoliopsida</taxon>
        <taxon>eudicotyledons</taxon>
        <taxon>Gunneridae</taxon>
        <taxon>Pentapetalae</taxon>
        <taxon>asterids</taxon>
        <taxon>campanulids</taxon>
        <taxon>Asterales</taxon>
        <taxon>Asteraceae</taxon>
        <taxon>Asteroideae</taxon>
        <taxon>Anthemideae</taxon>
        <taxon>Anthemidinae</taxon>
        <taxon>Tanacetum</taxon>
    </lineage>
</organism>
<dbReference type="PROSITE" id="PS50158">
    <property type="entry name" value="ZF_CCHC"/>
    <property type="match status" value="1"/>
</dbReference>
<dbReference type="Pfam" id="PF00098">
    <property type="entry name" value="zf-CCHC"/>
    <property type="match status" value="1"/>
</dbReference>
<feature type="domain" description="CCHC-type" evidence="3">
    <location>
        <begin position="118"/>
        <end position="133"/>
    </location>
</feature>
<sequence>MHPGKSQSEHINEFHKLVGDLAAIDTTISDEDQALLLLTSLPSFYDNFVETLLYGRDTLKLEDMLATFNSRELQKMTKAKGDGGEGLYVRGRSGQRDMEQGTDSAWSKSHERSSRLGCYICQSEEHLKRDCPRYNHKKSQGFVRNEDQVFGSRADDYGSADVMMAMSVEQLLDWIIDSGGSYHMTYMRDYLFDFEECDGGNVLLGDGRECRIRGTGKVQVQIRDGSSFVLDNVKYVPEIRRNLISLGTLEKEGFTVKMQSGKIKVIKSSLVSGLSKVFWAGDTTMSTYLVNRSPSSAIGFKTPIDMLGFLGWLASIKQGMLEPVKVKCIFLGYHKGTGSVQALQGVEFEVEPQEDLSYREDINEAAFVVAVVDKIYAHESLTFNNTVSCEVISKLKAGLKDDIDAQSDVCKVEIWATKGLLDKAKGNVLGMKIIRDQSGDCDVEKNDVGILDKFDRGLQIDVQVFVDFDYSMGRSITVMAGYMTLTGAVKEASWINRLLTESRAKLMSAAIFCYLCLVKGDHCSEVPAMAEVVAYHRKLI</sequence>
<keyword evidence="1" id="KW-0863">Zinc-finger</keyword>
<proteinExistence type="predicted"/>
<evidence type="ECO:0000259" key="3">
    <source>
        <dbReference type="PROSITE" id="PS50158"/>
    </source>
</evidence>
<reference evidence="4" key="2">
    <citation type="submission" date="2022-01" db="EMBL/GenBank/DDBJ databases">
        <authorList>
            <person name="Yamashiro T."/>
            <person name="Shiraishi A."/>
            <person name="Satake H."/>
            <person name="Nakayama K."/>
        </authorList>
    </citation>
    <scope>NUCLEOTIDE SEQUENCE</scope>
</reference>
<dbReference type="InterPro" id="IPR054722">
    <property type="entry name" value="PolX-like_BBD"/>
</dbReference>
<dbReference type="Pfam" id="PF14223">
    <property type="entry name" value="Retrotran_gag_2"/>
    <property type="match status" value="1"/>
</dbReference>
<dbReference type="Pfam" id="PF22936">
    <property type="entry name" value="Pol_BBD"/>
    <property type="match status" value="1"/>
</dbReference>
<keyword evidence="5" id="KW-1185">Reference proteome</keyword>
<accession>A0ABQ5HBS4</accession>
<name>A0ABQ5HBS4_9ASTR</name>
<evidence type="ECO:0000313" key="5">
    <source>
        <dbReference type="Proteomes" id="UP001151760"/>
    </source>
</evidence>
<evidence type="ECO:0000313" key="4">
    <source>
        <dbReference type="EMBL" id="GJT85311.1"/>
    </source>
</evidence>
<dbReference type="SMART" id="SM00343">
    <property type="entry name" value="ZnF_C2HC"/>
    <property type="match status" value="1"/>
</dbReference>
<protein>
    <submittedName>
        <fullName evidence="4">Zinc finger, CCHC-type containing protein</fullName>
    </submittedName>
</protein>
<reference evidence="4" key="1">
    <citation type="journal article" date="2022" name="Int. J. Mol. Sci.">
        <title>Draft Genome of Tanacetum Coccineum: Genomic Comparison of Closely Related Tanacetum-Family Plants.</title>
        <authorList>
            <person name="Yamashiro T."/>
            <person name="Shiraishi A."/>
            <person name="Nakayama K."/>
            <person name="Satake H."/>
        </authorList>
    </citation>
    <scope>NUCLEOTIDE SEQUENCE</scope>
</reference>
<dbReference type="PANTHER" id="PTHR47592">
    <property type="entry name" value="PBF68 PROTEIN"/>
    <property type="match status" value="1"/>
</dbReference>
<gene>
    <name evidence="4" type="ORF">Tco_1067028</name>
</gene>
<evidence type="ECO:0000256" key="2">
    <source>
        <dbReference type="SAM" id="MobiDB-lite"/>
    </source>
</evidence>
<dbReference type="PANTHER" id="PTHR47592:SF27">
    <property type="entry name" value="OS08G0421700 PROTEIN"/>
    <property type="match status" value="1"/>
</dbReference>
<keyword evidence="1" id="KW-0479">Metal-binding</keyword>
<feature type="region of interest" description="Disordered" evidence="2">
    <location>
        <begin position="84"/>
        <end position="108"/>
    </location>
</feature>
<dbReference type="Proteomes" id="UP001151760">
    <property type="component" value="Unassembled WGS sequence"/>
</dbReference>